<keyword evidence="4" id="KW-1185">Reference proteome</keyword>
<dbReference type="AlphaFoldDB" id="A0A7J9D470"/>
<dbReference type="Pfam" id="PF04885">
    <property type="entry name" value="Stig1"/>
    <property type="match status" value="1"/>
</dbReference>
<dbReference type="PANTHER" id="PTHR33227:SF32">
    <property type="entry name" value="STIGMA-SPECIFIC STIG1-LIKE PROTEIN 1"/>
    <property type="match status" value="1"/>
</dbReference>
<evidence type="ECO:0000313" key="3">
    <source>
        <dbReference type="EMBL" id="MBA0755522.1"/>
    </source>
</evidence>
<keyword evidence="2" id="KW-0732">Signal</keyword>
<comment type="similarity">
    <text evidence="1">Belongs to the STIG1 family.</text>
</comment>
<dbReference type="Proteomes" id="UP000593579">
    <property type="component" value="Unassembled WGS sequence"/>
</dbReference>
<reference evidence="3 4" key="1">
    <citation type="journal article" date="2019" name="Genome Biol. Evol.">
        <title>Insights into the evolution of the New World diploid cottons (Gossypium, subgenus Houzingenia) based on genome sequencing.</title>
        <authorList>
            <person name="Grover C.E."/>
            <person name="Arick M.A. 2nd"/>
            <person name="Thrash A."/>
            <person name="Conover J.L."/>
            <person name="Sanders W.S."/>
            <person name="Peterson D.G."/>
            <person name="Frelichowski J.E."/>
            <person name="Scheffler J.A."/>
            <person name="Scheffler B.E."/>
            <person name="Wendel J.F."/>
        </authorList>
    </citation>
    <scope>NUCLEOTIDE SEQUENCE [LARGE SCALE GENOMIC DNA]</scope>
    <source>
        <strain evidence="3">5</strain>
        <tissue evidence="3">Leaf</tissue>
    </source>
</reference>
<organism evidence="3 4">
    <name type="scientific">Gossypium gossypioides</name>
    <name type="common">Mexican cotton</name>
    <name type="synonym">Selera gossypioides</name>
    <dbReference type="NCBI Taxonomy" id="34282"/>
    <lineage>
        <taxon>Eukaryota</taxon>
        <taxon>Viridiplantae</taxon>
        <taxon>Streptophyta</taxon>
        <taxon>Embryophyta</taxon>
        <taxon>Tracheophyta</taxon>
        <taxon>Spermatophyta</taxon>
        <taxon>Magnoliopsida</taxon>
        <taxon>eudicotyledons</taxon>
        <taxon>Gunneridae</taxon>
        <taxon>Pentapetalae</taxon>
        <taxon>rosids</taxon>
        <taxon>malvids</taxon>
        <taxon>Malvales</taxon>
        <taxon>Malvaceae</taxon>
        <taxon>Malvoideae</taxon>
        <taxon>Gossypium</taxon>
    </lineage>
</organism>
<evidence type="ECO:0008006" key="5">
    <source>
        <dbReference type="Google" id="ProtNLM"/>
    </source>
</evidence>
<sequence>MLAMVMALEAITLSTSISENSDHRRLADSQMPTSFGGAGGFRPFFTCDKRPEICSTKGQFCCNRRCVDLKTDQYNCGRCGRTCNYSKICCEGKCVSPLSNEKHCGGCNNNCGKGSSCLYAYCVPSIAPEKVQLEEQEPLRYSSLLSLFHHRHHVISS</sequence>
<evidence type="ECO:0000256" key="1">
    <source>
        <dbReference type="ARBA" id="ARBA00006010"/>
    </source>
</evidence>
<proteinExistence type="inferred from homology"/>
<evidence type="ECO:0000313" key="4">
    <source>
        <dbReference type="Proteomes" id="UP000593579"/>
    </source>
</evidence>
<evidence type="ECO:0000256" key="2">
    <source>
        <dbReference type="ARBA" id="ARBA00022729"/>
    </source>
</evidence>
<comment type="caution">
    <text evidence="3">The sequence shown here is derived from an EMBL/GenBank/DDBJ whole genome shotgun (WGS) entry which is preliminary data.</text>
</comment>
<dbReference type="InterPro" id="IPR006969">
    <property type="entry name" value="Stig-like"/>
</dbReference>
<protein>
    <recommendedName>
        <fullName evidence="5">Stigma-specific STIG1-like protein 1</fullName>
    </recommendedName>
</protein>
<dbReference type="EMBL" id="JABEZY010270425">
    <property type="protein sequence ID" value="MBA0755522.1"/>
    <property type="molecule type" value="Genomic_DNA"/>
</dbReference>
<gene>
    <name evidence="3" type="ORF">Gogos_022403</name>
</gene>
<dbReference type="PANTHER" id="PTHR33227">
    <property type="entry name" value="STIGMA-SPECIFIC STIG1-LIKE PROTEIN 3"/>
    <property type="match status" value="1"/>
</dbReference>
<accession>A0A7J9D470</accession>
<dbReference type="OrthoDB" id="5421723at2759"/>
<name>A0A7J9D470_GOSGO</name>